<dbReference type="EMBL" id="CALSDN010000001">
    <property type="protein sequence ID" value="CAH6718213.1"/>
    <property type="molecule type" value="Genomic_DNA"/>
</dbReference>
<organism evidence="1 2">
    <name type="scientific">[Candida] jaroonii</name>
    <dbReference type="NCBI Taxonomy" id="467808"/>
    <lineage>
        <taxon>Eukaryota</taxon>
        <taxon>Fungi</taxon>
        <taxon>Dikarya</taxon>
        <taxon>Ascomycota</taxon>
        <taxon>Saccharomycotina</taxon>
        <taxon>Pichiomycetes</taxon>
        <taxon>Debaryomycetaceae</taxon>
        <taxon>Yamadazyma</taxon>
    </lineage>
</organism>
<accession>A0ACA9XZZ7</accession>
<evidence type="ECO:0000313" key="1">
    <source>
        <dbReference type="EMBL" id="CAH6718213.1"/>
    </source>
</evidence>
<reference evidence="1" key="1">
    <citation type="submission" date="2022-06" db="EMBL/GenBank/DDBJ databases">
        <authorList>
            <person name="Legras J.-L."/>
            <person name="Devillers H."/>
            <person name="Grondin C."/>
        </authorList>
    </citation>
    <scope>NUCLEOTIDE SEQUENCE</scope>
    <source>
        <strain evidence="1">CLIB 1444</strain>
    </source>
</reference>
<comment type="caution">
    <text evidence="1">The sequence shown here is derived from an EMBL/GenBank/DDBJ whole genome shotgun (WGS) entry which is preliminary data.</text>
</comment>
<evidence type="ECO:0000313" key="2">
    <source>
        <dbReference type="Proteomes" id="UP001152531"/>
    </source>
</evidence>
<name>A0ACA9XZZ7_9ASCO</name>
<dbReference type="Proteomes" id="UP001152531">
    <property type="component" value="Unassembled WGS sequence"/>
</dbReference>
<protein>
    <submittedName>
        <fullName evidence="1">Chromatin-remodeling complexes subunit Ngg1p</fullName>
    </submittedName>
</protein>
<sequence length="668" mass="75432">MAVNTSRSAATTLDDIINELKLSYDSSVGLLDGDNVRQIPSVNNLLNLSKLLNNLSKDLKAVEEVDTKVLSILGEKLLASTSDTKSTKEDGLDIEETKKDKSKNGKRELEDIKEESKKKQKIKSEVDDKDIEMVDPENVQDIEELEAEQAIEEDNVPDNEHSKVKEEDEDEDDDEEEEKEEGAKEEDQTEAVTSRERLNSSDDPIPPIQTGHYTQDNDTRLKNPKSEFVKPQTVSASAIAELGLFSEDNNGLETQGKEYLKKKYGVASYPENDLKDLLPGEIPNIDFSKNKPPSNQVQFTTFQSYIESFYRLFSNEDLKFLNEKNIIPPGFEKMNYDPDVSPYIIPKLGQFYADAWTEEDASLASKLNSPAFQQISPDTYKPKGTINDLEEDKLATEDISCGPLSSRLLSAVLSIHEGVEESEENGEIKTERNIEDNLGIDMDENIATNIKVDPDFDGAADSNDFHSIEERLKRELKYIGIFMNLPNDEDESKSKLSLNGRPIKSETRSGSIIDTDDWVKNKEDDEVSAEIRMLQKQLKSAVARNRSNKKKLIPVVEEQIAYQEYCTILEDLDKQVDQAYMKRLKSKGKKKKANEKVELTPAQQQAMNASVRSTLDKRKRWMENIGQLFASAEIMKRVPSESLLDGDLEEEVDEEANDVAQDVIQDNS</sequence>
<proteinExistence type="predicted"/>
<gene>
    <name evidence="1" type="ORF">CLIB1444_01S01640</name>
</gene>
<keyword evidence="2" id="KW-1185">Reference proteome</keyword>